<accession>A0AAN5APV6</accession>
<keyword evidence="3" id="KW-1185">Reference proteome</keyword>
<organism evidence="2 3">
    <name type="scientific">Persicobacter diffluens</name>
    <dbReference type="NCBI Taxonomy" id="981"/>
    <lineage>
        <taxon>Bacteria</taxon>
        <taxon>Pseudomonadati</taxon>
        <taxon>Bacteroidota</taxon>
        <taxon>Cytophagia</taxon>
        <taxon>Cytophagales</taxon>
        <taxon>Persicobacteraceae</taxon>
        <taxon>Persicobacter</taxon>
    </lineage>
</organism>
<proteinExistence type="predicted"/>
<dbReference type="InterPro" id="IPR052043">
    <property type="entry name" value="PolySaccharide_Degr_Enz"/>
</dbReference>
<dbReference type="AlphaFoldDB" id="A0AAN5APV6"/>
<dbReference type="Pfam" id="PF07470">
    <property type="entry name" value="Glyco_hydro_88"/>
    <property type="match status" value="1"/>
</dbReference>
<evidence type="ECO:0000313" key="2">
    <source>
        <dbReference type="EMBL" id="GJM64243.1"/>
    </source>
</evidence>
<name>A0AAN5APV6_9BACT</name>
<dbReference type="Gene3D" id="1.50.10.10">
    <property type="match status" value="1"/>
</dbReference>
<sequence>MNCNLIIKCLVLIFFVGCQSKTSNKTVLSNTGEDPVFQQMADAEILRNPDPRLLDFRDKPKWEYTNGLVCSAMMKVWEQTSDKKYFDYAQYYLDSMIQEDGHILTYKKSDYNIDRVNSGKVLMEVMKVAPKEKYEIALHQLIDQMKEHPKTSEGGFWHKKRYPSQMWLDGLYMGSPFLAQYAMEFNAPEFFDVVAQQVILIDKYTWVEEEGLYHHAWDESREQRWANSENGRAPHAWGRAMGWFAMAMVDILDYFPKDHPQFSEIKRIHQKLADSIIKHQHESGLWWQVLDQAGRDGNYLEASASSMFAYFLLKSYNNGYLSNSYGEAGLRAYNSILEKMVVKGAVSGISLTKICGVAGLGGNPYRDGSFDYYINEIIRDNDPKGVGPFIMAGIEYEKLRAL</sequence>
<dbReference type="InterPro" id="IPR010905">
    <property type="entry name" value="Glyco_hydro_88"/>
</dbReference>
<dbReference type="InterPro" id="IPR012341">
    <property type="entry name" value="6hp_glycosidase-like_sf"/>
</dbReference>
<dbReference type="GO" id="GO:0016787">
    <property type="term" value="F:hydrolase activity"/>
    <property type="evidence" value="ECO:0007669"/>
    <property type="project" value="UniProtKB-KW"/>
</dbReference>
<dbReference type="RefSeq" id="WP_338239322.1">
    <property type="nucleotide sequence ID" value="NZ_BQKE01000004.1"/>
</dbReference>
<dbReference type="SUPFAM" id="SSF48208">
    <property type="entry name" value="Six-hairpin glycosidases"/>
    <property type="match status" value="1"/>
</dbReference>
<dbReference type="EMBL" id="BQKE01000004">
    <property type="protein sequence ID" value="GJM64243.1"/>
    <property type="molecule type" value="Genomic_DNA"/>
</dbReference>
<reference evidence="2 3" key="1">
    <citation type="submission" date="2021-12" db="EMBL/GenBank/DDBJ databases">
        <title>Genome sequencing of bacteria with rrn-lacking chromosome and rrn-plasmid.</title>
        <authorList>
            <person name="Anda M."/>
            <person name="Iwasaki W."/>
        </authorList>
    </citation>
    <scope>NUCLEOTIDE SEQUENCE [LARGE SCALE GENOMIC DNA]</scope>
    <source>
        <strain evidence="2 3">NBRC 15940</strain>
    </source>
</reference>
<evidence type="ECO:0000256" key="1">
    <source>
        <dbReference type="ARBA" id="ARBA00022801"/>
    </source>
</evidence>
<dbReference type="Proteomes" id="UP001310022">
    <property type="component" value="Unassembled WGS sequence"/>
</dbReference>
<evidence type="ECO:0000313" key="3">
    <source>
        <dbReference type="Proteomes" id="UP001310022"/>
    </source>
</evidence>
<gene>
    <name evidence="2" type="ORF">PEDI_47950</name>
</gene>
<dbReference type="PANTHER" id="PTHR33886">
    <property type="entry name" value="UNSATURATED RHAMNOGALACTURONAN HYDROLASE (EUROFUNG)"/>
    <property type="match status" value="1"/>
</dbReference>
<dbReference type="PANTHER" id="PTHR33886:SF8">
    <property type="entry name" value="UNSATURATED RHAMNOGALACTURONAN HYDROLASE (EUROFUNG)"/>
    <property type="match status" value="1"/>
</dbReference>
<dbReference type="GO" id="GO:0005975">
    <property type="term" value="P:carbohydrate metabolic process"/>
    <property type="evidence" value="ECO:0007669"/>
    <property type="project" value="InterPro"/>
</dbReference>
<protein>
    <submittedName>
        <fullName evidence="2">Family 88 glycosyl hydrolase</fullName>
    </submittedName>
</protein>
<comment type="caution">
    <text evidence="2">The sequence shown here is derived from an EMBL/GenBank/DDBJ whole genome shotgun (WGS) entry which is preliminary data.</text>
</comment>
<keyword evidence="1 2" id="KW-0378">Hydrolase</keyword>
<dbReference type="InterPro" id="IPR008928">
    <property type="entry name" value="6-hairpin_glycosidase_sf"/>
</dbReference>